<evidence type="ECO:0000256" key="1">
    <source>
        <dbReference type="ARBA" id="ARBA00022988"/>
    </source>
</evidence>
<proteinExistence type="predicted"/>
<dbReference type="PANTHER" id="PTHR33620">
    <property type="entry name" value="UREASE ACCESSORY PROTEIN F"/>
    <property type="match status" value="1"/>
</dbReference>
<sequence length="174" mass="18033">THGAGFSDGVLLAAAHRAVSAGERAELERVAEFAAAFTPTSELHLETTSQGAAFLKITATAWPCAGLDWLAEDAPAPSLPVAIGAAAAAHGVTLEPALVAATHGFAANLVSAALRLVPLGQTDGQRITAQLEPVIHDTVARAITTPLDDIATSTLMVDITSMEHETQYTRLFRS</sequence>
<dbReference type="Pfam" id="PF01730">
    <property type="entry name" value="UreF"/>
    <property type="match status" value="1"/>
</dbReference>
<feature type="non-terminal residue" evidence="3">
    <location>
        <position position="1"/>
    </location>
</feature>
<dbReference type="AlphaFoldDB" id="A0A3B0TVR7"/>
<dbReference type="InterPro" id="IPR002639">
    <property type="entry name" value="UreF"/>
</dbReference>
<dbReference type="Gene3D" id="1.10.4190.10">
    <property type="entry name" value="Urease accessory protein UreF"/>
    <property type="match status" value="1"/>
</dbReference>
<protein>
    <submittedName>
        <fullName evidence="3">Urease accessory protein UreF</fullName>
    </submittedName>
</protein>
<keyword evidence="1" id="KW-0996">Nickel insertion</keyword>
<evidence type="ECO:0000256" key="2">
    <source>
        <dbReference type="ARBA" id="ARBA00023186"/>
    </source>
</evidence>
<reference evidence="3" key="1">
    <citation type="submission" date="2018-06" db="EMBL/GenBank/DDBJ databases">
        <authorList>
            <person name="Zhirakovskaya E."/>
        </authorList>
    </citation>
    <scope>NUCLEOTIDE SEQUENCE</scope>
</reference>
<evidence type="ECO:0000313" key="3">
    <source>
        <dbReference type="EMBL" id="VAW16249.1"/>
    </source>
</evidence>
<dbReference type="InterPro" id="IPR038277">
    <property type="entry name" value="UreF_sf"/>
</dbReference>
<keyword evidence="2" id="KW-0143">Chaperone</keyword>
<dbReference type="EMBL" id="UOEM01000095">
    <property type="protein sequence ID" value="VAW16249.1"/>
    <property type="molecule type" value="Genomic_DNA"/>
</dbReference>
<dbReference type="GO" id="GO:0016151">
    <property type="term" value="F:nickel cation binding"/>
    <property type="evidence" value="ECO:0007669"/>
    <property type="project" value="InterPro"/>
</dbReference>
<gene>
    <name evidence="3" type="ORF">MNBD_ALPHA09-644</name>
</gene>
<accession>A0A3B0TVR7</accession>
<organism evidence="3">
    <name type="scientific">hydrothermal vent metagenome</name>
    <dbReference type="NCBI Taxonomy" id="652676"/>
    <lineage>
        <taxon>unclassified sequences</taxon>
        <taxon>metagenomes</taxon>
        <taxon>ecological metagenomes</taxon>
    </lineage>
</organism>
<dbReference type="PANTHER" id="PTHR33620:SF1">
    <property type="entry name" value="UREASE ACCESSORY PROTEIN F"/>
    <property type="match status" value="1"/>
</dbReference>
<name>A0A3B0TVR7_9ZZZZ</name>